<dbReference type="InterPro" id="IPR001878">
    <property type="entry name" value="Znf_CCHC"/>
</dbReference>
<dbReference type="EMBL" id="CAJGYO010000019">
    <property type="protein sequence ID" value="CAD6338528.1"/>
    <property type="molecule type" value="Genomic_DNA"/>
</dbReference>
<dbReference type="GO" id="GO:0003676">
    <property type="term" value="F:nucleic acid binding"/>
    <property type="evidence" value="ECO:0007669"/>
    <property type="project" value="InterPro"/>
</dbReference>
<reference evidence="4" key="1">
    <citation type="submission" date="2020-10" db="EMBL/GenBank/DDBJ databases">
        <authorList>
            <person name="Han B."/>
            <person name="Lu T."/>
            <person name="Zhao Q."/>
            <person name="Huang X."/>
            <person name="Zhao Y."/>
        </authorList>
    </citation>
    <scope>NUCLEOTIDE SEQUENCE</scope>
</reference>
<dbReference type="PROSITE" id="PS50158">
    <property type="entry name" value="ZF_CCHC"/>
    <property type="match status" value="2"/>
</dbReference>
<dbReference type="AlphaFoldDB" id="A0A811SD84"/>
<organism evidence="4 5">
    <name type="scientific">Miscanthus lutarioriparius</name>
    <dbReference type="NCBI Taxonomy" id="422564"/>
    <lineage>
        <taxon>Eukaryota</taxon>
        <taxon>Viridiplantae</taxon>
        <taxon>Streptophyta</taxon>
        <taxon>Embryophyta</taxon>
        <taxon>Tracheophyta</taxon>
        <taxon>Spermatophyta</taxon>
        <taxon>Magnoliopsida</taxon>
        <taxon>Liliopsida</taxon>
        <taxon>Poales</taxon>
        <taxon>Poaceae</taxon>
        <taxon>PACMAD clade</taxon>
        <taxon>Panicoideae</taxon>
        <taxon>Andropogonodae</taxon>
        <taxon>Andropogoneae</taxon>
        <taxon>Saccharinae</taxon>
        <taxon>Miscanthus</taxon>
    </lineage>
</organism>
<sequence>MVRPRRWWRLPEFKGTTHSTPSTTEVKSVQFHHSDELLRRMRGKCFRCLSPGHAAADCRDPVRCFSCGRWGHKSRVCKGRPSSSRQQAPLPNAAPPPFDDSNLPPLGRSAMARPGDPSVHPMDTCAVAFSVDDMDHELDRLSMHGMVAWLGGNHPVVEPEVIKRAICHQFPVRPEDVTVVKHFPKDFFIDFKHRHHHDEVVAQGTFPYRNLDIHTRPWQLVTHGDICDLKYRVHLCLEGIHLHAWNESIAKRAVARACDLDYVEKSSLDREDTRALCVWAWMHNPSDIPKVTWLTLSCRKAEFHSSQAARGRRGLTFRVLVHLDLVEDPPGRDGRAAAPREYTWHYGVVDGERTPRDRHEPPPADVRGSRRGDDDDSRGRRERQGDNWYSRLTRSLSRAPKDRERERSESRHGGHRHRSPKNIRIELCNDARTRGFLLLLPAGGED</sequence>
<evidence type="ECO:0000256" key="1">
    <source>
        <dbReference type="PROSITE-ProRule" id="PRU00047"/>
    </source>
</evidence>
<comment type="caution">
    <text evidence="4">The sequence shown here is derived from an EMBL/GenBank/DDBJ whole genome shotgun (WGS) entry which is preliminary data.</text>
</comment>
<evidence type="ECO:0000256" key="2">
    <source>
        <dbReference type="SAM" id="MobiDB-lite"/>
    </source>
</evidence>
<dbReference type="PANTHER" id="PTHR33087:SF21">
    <property type="entry name" value="OS03G0782100 PROTEIN"/>
    <property type="match status" value="1"/>
</dbReference>
<feature type="region of interest" description="Disordered" evidence="2">
    <location>
        <begin position="74"/>
        <end position="119"/>
    </location>
</feature>
<dbReference type="SMART" id="SM00343">
    <property type="entry name" value="ZnF_C2HC"/>
    <property type="match status" value="2"/>
</dbReference>
<name>A0A811SD84_9POAL</name>
<accession>A0A811SD84</accession>
<keyword evidence="1" id="KW-0863">Zinc-finger</keyword>
<keyword evidence="1" id="KW-0479">Metal-binding</keyword>
<evidence type="ECO:0000259" key="3">
    <source>
        <dbReference type="PROSITE" id="PS50158"/>
    </source>
</evidence>
<proteinExistence type="predicted"/>
<dbReference type="OrthoDB" id="682567at2759"/>
<keyword evidence="1" id="KW-0862">Zinc</keyword>
<dbReference type="GO" id="GO:0008270">
    <property type="term" value="F:zinc ion binding"/>
    <property type="evidence" value="ECO:0007669"/>
    <property type="project" value="UniProtKB-KW"/>
</dbReference>
<dbReference type="InterPro" id="IPR053253">
    <property type="entry name" value="Sex_diff_modulator"/>
</dbReference>
<dbReference type="SUPFAM" id="SSF57756">
    <property type="entry name" value="Retrovirus zinc finger-like domains"/>
    <property type="match status" value="1"/>
</dbReference>
<dbReference type="InterPro" id="IPR036875">
    <property type="entry name" value="Znf_CCHC_sf"/>
</dbReference>
<evidence type="ECO:0000313" key="4">
    <source>
        <dbReference type="EMBL" id="CAD6338528.1"/>
    </source>
</evidence>
<evidence type="ECO:0000313" key="5">
    <source>
        <dbReference type="Proteomes" id="UP000604825"/>
    </source>
</evidence>
<feature type="compositionally biased region" description="Basic and acidic residues" evidence="2">
    <location>
        <begin position="399"/>
        <end position="412"/>
    </location>
</feature>
<feature type="domain" description="CCHC-type" evidence="3">
    <location>
        <begin position="63"/>
        <end position="78"/>
    </location>
</feature>
<feature type="domain" description="CCHC-type" evidence="3">
    <location>
        <begin position="44"/>
        <end position="60"/>
    </location>
</feature>
<dbReference type="Proteomes" id="UP000604825">
    <property type="component" value="Unassembled WGS sequence"/>
</dbReference>
<feature type="region of interest" description="Disordered" evidence="2">
    <location>
        <begin position="346"/>
        <end position="426"/>
    </location>
</feature>
<dbReference type="PANTHER" id="PTHR33087">
    <property type="entry name" value="OS07G0539200 PROTEIN"/>
    <property type="match status" value="1"/>
</dbReference>
<gene>
    <name evidence="4" type="ORF">NCGR_LOCUS62626</name>
</gene>
<dbReference type="Gene3D" id="4.10.60.10">
    <property type="entry name" value="Zinc finger, CCHC-type"/>
    <property type="match status" value="1"/>
</dbReference>
<feature type="compositionally biased region" description="Basic and acidic residues" evidence="2">
    <location>
        <begin position="350"/>
        <end position="385"/>
    </location>
</feature>
<keyword evidence="5" id="KW-1185">Reference proteome</keyword>
<protein>
    <recommendedName>
        <fullName evidence="3">CCHC-type domain-containing protein</fullName>
    </recommendedName>
</protein>